<dbReference type="RefSeq" id="WP_387406591.1">
    <property type="nucleotide sequence ID" value="NZ_JBIAQY010000021.1"/>
</dbReference>
<dbReference type="Gene3D" id="3.50.30.40">
    <property type="entry name" value="Ribonuclease E inhibitor RraA/RraA-like"/>
    <property type="match status" value="1"/>
</dbReference>
<comment type="catalytic activity">
    <reaction evidence="1">
        <text>4-hydroxy-4-methyl-2-oxoglutarate = 2 pyruvate</text>
        <dbReference type="Rhea" id="RHEA:22748"/>
        <dbReference type="ChEBI" id="CHEBI:15361"/>
        <dbReference type="ChEBI" id="CHEBI:58276"/>
        <dbReference type="EC" id="4.1.3.17"/>
    </reaction>
</comment>
<dbReference type="PANTHER" id="PTHR33254">
    <property type="entry name" value="4-HYDROXY-4-METHYL-2-OXOGLUTARATE ALDOLASE 3-RELATED"/>
    <property type="match status" value="1"/>
</dbReference>
<dbReference type="Proteomes" id="UP001601992">
    <property type="component" value="Unassembled WGS sequence"/>
</dbReference>
<proteinExistence type="inferred from homology"/>
<evidence type="ECO:0000256" key="1">
    <source>
        <dbReference type="ARBA" id="ARBA00001342"/>
    </source>
</evidence>
<evidence type="ECO:0000256" key="9">
    <source>
        <dbReference type="ARBA" id="ARBA00029596"/>
    </source>
</evidence>
<evidence type="ECO:0000256" key="4">
    <source>
        <dbReference type="ARBA" id="ARBA00011233"/>
    </source>
</evidence>
<dbReference type="Pfam" id="PF03737">
    <property type="entry name" value="RraA-like"/>
    <property type="match status" value="1"/>
</dbReference>
<evidence type="ECO:0000256" key="6">
    <source>
        <dbReference type="ARBA" id="ARBA00012947"/>
    </source>
</evidence>
<sequence>MSQDVDVVEMRDRLSRLRELDTCAVSDALDALGVPGAVLGLHSVTGRHRMAGRAVTIDLVEAGQVDSPRHLGTAAIDASGAGDVIVVAHHGRQRVAGWGGVLSAGARQAGIEGVIVDGAVRDVDEATDLGLPVFAAAGVPVTARGRVVERAWNVPVDVAGVAVSPGDYVVADGSGVVFVPAADIDAVLVKATDISAKERAMVAKVREARPMVEVMGADYENLLKGDR</sequence>
<comment type="caution">
    <text evidence="13">The sequence shown here is derived from an EMBL/GenBank/DDBJ whole genome shotgun (WGS) entry which is preliminary data.</text>
</comment>
<reference evidence="13 14" key="1">
    <citation type="submission" date="2024-10" db="EMBL/GenBank/DDBJ databases">
        <title>The Natural Products Discovery Center: Release of the First 8490 Sequenced Strains for Exploring Actinobacteria Biosynthetic Diversity.</title>
        <authorList>
            <person name="Kalkreuter E."/>
            <person name="Kautsar S.A."/>
            <person name="Yang D."/>
            <person name="Bader C.D."/>
            <person name="Teijaro C.N."/>
            <person name="Fluegel L."/>
            <person name="Davis C.M."/>
            <person name="Simpson J.R."/>
            <person name="Lauterbach L."/>
            <person name="Steele A.D."/>
            <person name="Gui C."/>
            <person name="Meng S."/>
            <person name="Li G."/>
            <person name="Viehrig K."/>
            <person name="Ye F."/>
            <person name="Su P."/>
            <person name="Kiefer A.F."/>
            <person name="Nichols A."/>
            <person name="Cepeda A.J."/>
            <person name="Yan W."/>
            <person name="Fan B."/>
            <person name="Jiang Y."/>
            <person name="Adhikari A."/>
            <person name="Zheng C.-J."/>
            <person name="Schuster L."/>
            <person name="Cowan T.M."/>
            <person name="Smanski M.J."/>
            <person name="Chevrette M.G."/>
            <person name="De Carvalho L.P.S."/>
            <person name="Shen B."/>
        </authorList>
    </citation>
    <scope>NUCLEOTIDE SEQUENCE [LARGE SCALE GENOMIC DNA]</scope>
    <source>
        <strain evidence="13 14">NPDC002593</strain>
    </source>
</reference>
<evidence type="ECO:0000256" key="11">
    <source>
        <dbReference type="ARBA" id="ARBA00032305"/>
    </source>
</evidence>
<evidence type="ECO:0000256" key="3">
    <source>
        <dbReference type="ARBA" id="ARBA00008621"/>
    </source>
</evidence>
<dbReference type="EMBL" id="JBIAQY010000021">
    <property type="protein sequence ID" value="MFF3573814.1"/>
    <property type="molecule type" value="Genomic_DNA"/>
</dbReference>
<evidence type="ECO:0000313" key="14">
    <source>
        <dbReference type="Proteomes" id="UP001601992"/>
    </source>
</evidence>
<comment type="subunit">
    <text evidence="4">Homotrimer.</text>
</comment>
<gene>
    <name evidence="13" type="ORF">ACFYXQ_39265</name>
</gene>
<evidence type="ECO:0000256" key="5">
    <source>
        <dbReference type="ARBA" id="ARBA00012213"/>
    </source>
</evidence>
<keyword evidence="14" id="KW-1185">Reference proteome</keyword>
<dbReference type="InterPro" id="IPR005493">
    <property type="entry name" value="RraA/RraA-like"/>
</dbReference>
<accession>A0ABW6SF15</accession>
<dbReference type="EC" id="4.1.3.17" evidence="5"/>
<comment type="similarity">
    <text evidence="3">Belongs to the class II aldolase/RraA-like family.</text>
</comment>
<organism evidence="13 14">
    <name type="scientific">Nocardia jiangxiensis</name>
    <dbReference type="NCBI Taxonomy" id="282685"/>
    <lineage>
        <taxon>Bacteria</taxon>
        <taxon>Bacillati</taxon>
        <taxon>Actinomycetota</taxon>
        <taxon>Actinomycetes</taxon>
        <taxon>Mycobacteriales</taxon>
        <taxon>Nocardiaceae</taxon>
        <taxon>Nocardia</taxon>
    </lineage>
</organism>
<evidence type="ECO:0000256" key="7">
    <source>
        <dbReference type="ARBA" id="ARBA00016549"/>
    </source>
</evidence>
<evidence type="ECO:0000256" key="2">
    <source>
        <dbReference type="ARBA" id="ARBA00001968"/>
    </source>
</evidence>
<protein>
    <recommendedName>
        <fullName evidence="7">Putative 4-hydroxy-4-methyl-2-oxoglutarate aldolase</fullName>
        <ecNumber evidence="6">4.1.1.112</ecNumber>
        <ecNumber evidence="5">4.1.3.17</ecNumber>
    </recommendedName>
    <alternativeName>
        <fullName evidence="11">Oxaloacetate decarboxylase</fullName>
    </alternativeName>
    <alternativeName>
        <fullName evidence="9">Regulator of ribonuclease activity homolog</fullName>
    </alternativeName>
    <alternativeName>
        <fullName evidence="10">RraA-like protein</fullName>
    </alternativeName>
</protein>
<evidence type="ECO:0000256" key="12">
    <source>
        <dbReference type="ARBA" id="ARBA00047973"/>
    </source>
</evidence>
<dbReference type="EC" id="4.1.1.112" evidence="6"/>
<dbReference type="InterPro" id="IPR036704">
    <property type="entry name" value="RraA/RraA-like_sf"/>
</dbReference>
<dbReference type="PANTHER" id="PTHR33254:SF4">
    <property type="entry name" value="4-HYDROXY-4-METHYL-2-OXOGLUTARATE ALDOLASE 3-RELATED"/>
    <property type="match status" value="1"/>
</dbReference>
<evidence type="ECO:0000256" key="8">
    <source>
        <dbReference type="ARBA" id="ARBA00025046"/>
    </source>
</evidence>
<dbReference type="CDD" id="cd16841">
    <property type="entry name" value="RraA_family"/>
    <property type="match status" value="1"/>
</dbReference>
<name>A0ABW6SF15_9NOCA</name>
<dbReference type="SUPFAM" id="SSF89562">
    <property type="entry name" value="RraA-like"/>
    <property type="match status" value="1"/>
</dbReference>
<comment type="function">
    <text evidence="8">Catalyzes the aldol cleavage of 4-hydroxy-4-methyl-2-oxoglutarate (HMG) into 2 molecules of pyruvate. Also contains a secondary oxaloacetate (OAA) decarboxylase activity due to the common pyruvate enolate transition state formed following C-C bond cleavage in the retro-aldol and decarboxylation reactions.</text>
</comment>
<evidence type="ECO:0000313" key="13">
    <source>
        <dbReference type="EMBL" id="MFF3573814.1"/>
    </source>
</evidence>
<evidence type="ECO:0000256" key="10">
    <source>
        <dbReference type="ARBA" id="ARBA00030169"/>
    </source>
</evidence>
<comment type="cofactor">
    <cofactor evidence="2">
        <name>a divalent metal cation</name>
        <dbReference type="ChEBI" id="CHEBI:60240"/>
    </cofactor>
</comment>
<comment type="catalytic activity">
    <reaction evidence="12">
        <text>oxaloacetate + H(+) = pyruvate + CO2</text>
        <dbReference type="Rhea" id="RHEA:15641"/>
        <dbReference type="ChEBI" id="CHEBI:15361"/>
        <dbReference type="ChEBI" id="CHEBI:15378"/>
        <dbReference type="ChEBI" id="CHEBI:16452"/>
        <dbReference type="ChEBI" id="CHEBI:16526"/>
        <dbReference type="EC" id="4.1.1.112"/>
    </reaction>
</comment>